<reference evidence="2" key="1">
    <citation type="journal article" date="2017" name="Appl. Environ. Microbiol.">
        <title>Molecular characterization of an Endozoicomonas-like organism causing infection in king scallop Pecten maximus L.</title>
        <authorList>
            <person name="Cano I."/>
            <person name="van Aerle R."/>
            <person name="Ross S."/>
            <person name="Verner-Jeffreys D.W."/>
            <person name="Paley R.K."/>
            <person name="Rimmer G."/>
            <person name="Ryder D."/>
            <person name="Hooper P."/>
            <person name="Stone D."/>
            <person name="Feist S.W."/>
        </authorList>
    </citation>
    <scope>NUCLEOTIDE SEQUENCE</scope>
</reference>
<keyword evidence="1" id="KW-0812">Transmembrane</keyword>
<feature type="transmembrane region" description="Helical" evidence="1">
    <location>
        <begin position="12"/>
        <end position="35"/>
    </location>
</feature>
<name>A0A2H9T8E4_9ZZZZ</name>
<keyword evidence="1" id="KW-1133">Transmembrane helix</keyword>
<dbReference type="AlphaFoldDB" id="A0A2H9T8E4"/>
<protein>
    <submittedName>
        <fullName evidence="2">Uncharacterized protein</fullName>
    </submittedName>
</protein>
<gene>
    <name evidence="2" type="ORF">CI610_01564</name>
</gene>
<proteinExistence type="predicted"/>
<comment type="caution">
    <text evidence="2">The sequence shown here is derived from an EMBL/GenBank/DDBJ whole genome shotgun (WGS) entry which is preliminary data.</text>
</comment>
<evidence type="ECO:0000313" key="2">
    <source>
        <dbReference type="EMBL" id="PJE79467.1"/>
    </source>
</evidence>
<keyword evidence="1" id="KW-0472">Membrane</keyword>
<dbReference type="EMBL" id="NSIT01000067">
    <property type="protein sequence ID" value="PJE79467.1"/>
    <property type="molecule type" value="Genomic_DNA"/>
</dbReference>
<accession>A0A2H9T8E4</accession>
<sequence>MMDSKTLDKRILAPTEMLILSLAFTTVGGALHFLITQLSICL</sequence>
<evidence type="ECO:0000256" key="1">
    <source>
        <dbReference type="SAM" id="Phobius"/>
    </source>
</evidence>
<organism evidence="2">
    <name type="scientific">invertebrate metagenome</name>
    <dbReference type="NCBI Taxonomy" id="1711999"/>
    <lineage>
        <taxon>unclassified sequences</taxon>
        <taxon>metagenomes</taxon>
        <taxon>organismal metagenomes</taxon>
    </lineage>
</organism>